<feature type="chain" id="PRO_5013039465" evidence="3">
    <location>
        <begin position="29"/>
        <end position="107"/>
    </location>
</feature>
<evidence type="ECO:0000256" key="3">
    <source>
        <dbReference type="SAM" id="SignalP"/>
    </source>
</evidence>
<dbReference type="OrthoDB" id="10615976at2759"/>
<keyword evidence="3" id="KW-0732">Signal</keyword>
<keyword evidence="2" id="KW-0472">Membrane</keyword>
<keyword evidence="2" id="KW-0812">Transmembrane</keyword>
<dbReference type="RefSeq" id="XP_017312951.1">
    <property type="nucleotide sequence ID" value="XM_017457462.3"/>
</dbReference>
<reference evidence="4" key="1">
    <citation type="journal article" date="2016" name="Nat. Commun.">
        <title>The channel catfish genome sequence provides insights into the evolution of scale formation in teleosts.</title>
        <authorList>
            <person name="Liu Z."/>
            <person name="Liu S."/>
            <person name="Yao J."/>
            <person name="Bao L."/>
            <person name="Zhang J."/>
            <person name="Li Y."/>
            <person name="Jiang C."/>
            <person name="Sun L."/>
            <person name="Wang R."/>
            <person name="Zhang Y."/>
            <person name="Zhou T."/>
            <person name="Zeng Q."/>
            <person name="Fu Q."/>
            <person name="Gao S."/>
            <person name="Li N."/>
            <person name="Koren S."/>
            <person name="Jiang Y."/>
            <person name="Zimin A."/>
            <person name="Xu P."/>
            <person name="Phillippy A.M."/>
            <person name="Geng X."/>
            <person name="Song L."/>
            <person name="Sun F."/>
            <person name="Li C."/>
            <person name="Wang X."/>
            <person name="Chen A."/>
            <person name="Jin Y."/>
            <person name="Yuan Z."/>
            <person name="Yang Y."/>
            <person name="Tan S."/>
            <person name="Peatman E."/>
            <person name="Lu J."/>
            <person name="Qin Z."/>
            <person name="Dunham R."/>
            <person name="Li Z."/>
            <person name="Sonstegard T."/>
            <person name="Feng J."/>
            <person name="Danzmann R.G."/>
            <person name="Schroeder S."/>
            <person name="Scheffler B."/>
            <person name="Duke M.V."/>
            <person name="Ballard L."/>
            <person name="Kucuktas H."/>
            <person name="Kaltenboeck L."/>
            <person name="Liu H."/>
            <person name="Armbruster J."/>
            <person name="Xie Y."/>
            <person name="Kirby M.L."/>
            <person name="Tian Y."/>
            <person name="Flanagan M.E."/>
            <person name="Mu W."/>
            <person name="Waldbieser G.C."/>
        </authorList>
    </citation>
    <scope>NUCLEOTIDE SEQUENCE [LARGE SCALE GENOMIC DNA]</scope>
    <source>
        <strain evidence="4">SDA103</strain>
    </source>
</reference>
<evidence type="ECO:0000313" key="4">
    <source>
        <dbReference type="Proteomes" id="UP000221080"/>
    </source>
</evidence>
<evidence type="ECO:0000256" key="1">
    <source>
        <dbReference type="SAM" id="MobiDB-lite"/>
    </source>
</evidence>
<protein>
    <submittedName>
        <fullName evidence="5">Uncharacterized protein LOC108258663</fullName>
    </submittedName>
</protein>
<keyword evidence="4" id="KW-1185">Reference proteome</keyword>
<evidence type="ECO:0000256" key="2">
    <source>
        <dbReference type="SAM" id="Phobius"/>
    </source>
</evidence>
<dbReference type="AlphaFoldDB" id="A0A2D0Q5H5"/>
<dbReference type="KEGG" id="ipu:108258663"/>
<organism evidence="4 5">
    <name type="scientific">Ictalurus punctatus</name>
    <name type="common">Channel catfish</name>
    <name type="synonym">Silurus punctatus</name>
    <dbReference type="NCBI Taxonomy" id="7998"/>
    <lineage>
        <taxon>Eukaryota</taxon>
        <taxon>Metazoa</taxon>
        <taxon>Chordata</taxon>
        <taxon>Craniata</taxon>
        <taxon>Vertebrata</taxon>
        <taxon>Euteleostomi</taxon>
        <taxon>Actinopterygii</taxon>
        <taxon>Neopterygii</taxon>
        <taxon>Teleostei</taxon>
        <taxon>Ostariophysi</taxon>
        <taxon>Siluriformes</taxon>
        <taxon>Ictaluridae</taxon>
        <taxon>Ictalurus</taxon>
    </lineage>
</organism>
<proteinExistence type="predicted"/>
<accession>A0A2D0Q5H5</accession>
<dbReference type="Proteomes" id="UP000221080">
    <property type="component" value="Chromosome 2"/>
</dbReference>
<gene>
    <name evidence="5" type="primary">LOC108258663</name>
</gene>
<keyword evidence="2" id="KW-1133">Transmembrane helix</keyword>
<feature type="region of interest" description="Disordered" evidence="1">
    <location>
        <begin position="46"/>
        <end position="76"/>
    </location>
</feature>
<dbReference type="GeneID" id="108258663"/>
<feature type="compositionally biased region" description="Polar residues" evidence="1">
    <location>
        <begin position="62"/>
        <end position="76"/>
    </location>
</feature>
<reference evidence="5" key="2">
    <citation type="submission" date="2025-08" db="UniProtKB">
        <authorList>
            <consortium name="RefSeq"/>
        </authorList>
    </citation>
    <scope>IDENTIFICATION</scope>
    <source>
        <tissue evidence="5">Blood</tissue>
    </source>
</reference>
<evidence type="ECO:0000313" key="5">
    <source>
        <dbReference type="RefSeq" id="XP_017312951.1"/>
    </source>
</evidence>
<feature type="compositionally biased region" description="Low complexity" evidence="1">
    <location>
        <begin position="46"/>
        <end position="61"/>
    </location>
</feature>
<feature type="transmembrane region" description="Helical" evidence="2">
    <location>
        <begin position="85"/>
        <end position="106"/>
    </location>
</feature>
<feature type="signal peptide" evidence="3">
    <location>
        <begin position="1"/>
        <end position="28"/>
    </location>
</feature>
<name>A0A2D0Q5H5_ICTPU</name>
<sequence length="107" mass="10692">MKPVSVCSSMKLLLAALCVAVTIHISASQNINSTTSTTGLTLFTSASSSSSSVTTLSTGSTQKSTVAASSSKPLSTIPTGGGVRIGALTDVLFMSLFVTLTVVMSAS</sequence>